<dbReference type="PANTHER" id="PTHR12726">
    <property type="entry name" value="CERAMIDE GLUCOSYLTRANSFERASE"/>
    <property type="match status" value="1"/>
</dbReference>
<accession>A0A1G7NWB8</accession>
<dbReference type="NCBIfam" id="TIGR03472">
    <property type="entry name" value="HpnI"/>
    <property type="match status" value="1"/>
</dbReference>
<name>A0A1G7NWB8_9BACT</name>
<dbReference type="InterPro" id="IPR025993">
    <property type="entry name" value="Ceramide_glucosylTrfase"/>
</dbReference>
<dbReference type="Proteomes" id="UP000182427">
    <property type="component" value="Chromosome I"/>
</dbReference>
<keyword evidence="11" id="KW-1185">Reference proteome</keyword>
<feature type="transmembrane region" description="Helical" evidence="9">
    <location>
        <begin position="287"/>
        <end position="311"/>
    </location>
</feature>
<dbReference type="InterPro" id="IPR017835">
    <property type="entry name" value="Hopen-assoc_HpnI"/>
</dbReference>
<evidence type="ECO:0000256" key="6">
    <source>
        <dbReference type="ARBA" id="ARBA00022692"/>
    </source>
</evidence>
<evidence type="ECO:0000313" key="11">
    <source>
        <dbReference type="Proteomes" id="UP000182427"/>
    </source>
</evidence>
<keyword evidence="7 9" id="KW-1133">Transmembrane helix</keyword>
<evidence type="ECO:0000256" key="8">
    <source>
        <dbReference type="ARBA" id="ARBA00023136"/>
    </source>
</evidence>
<keyword evidence="5 10" id="KW-0808">Transferase</keyword>
<comment type="pathway">
    <text evidence="3">Sphingolipid metabolism.</text>
</comment>
<proteinExistence type="predicted"/>
<keyword evidence="4" id="KW-0328">Glycosyltransferase</keyword>
<feature type="transmembrane region" description="Helical" evidence="9">
    <location>
        <begin position="317"/>
        <end position="337"/>
    </location>
</feature>
<dbReference type="Pfam" id="PF13506">
    <property type="entry name" value="Glyco_transf_21"/>
    <property type="match status" value="1"/>
</dbReference>
<feature type="transmembrane region" description="Helical" evidence="9">
    <location>
        <begin position="6"/>
        <end position="29"/>
    </location>
</feature>
<evidence type="ECO:0000256" key="3">
    <source>
        <dbReference type="ARBA" id="ARBA00004991"/>
    </source>
</evidence>
<comment type="subcellular location">
    <subcellularLocation>
        <location evidence="1">Membrane</location>
        <topology evidence="1">Multi-pass membrane protein</topology>
    </subcellularLocation>
</comment>
<gene>
    <name evidence="10" type="ORF">SAMN05444167_3299</name>
</gene>
<evidence type="ECO:0000256" key="4">
    <source>
        <dbReference type="ARBA" id="ARBA00022676"/>
    </source>
</evidence>
<evidence type="ECO:0000256" key="1">
    <source>
        <dbReference type="ARBA" id="ARBA00004141"/>
    </source>
</evidence>
<dbReference type="InterPro" id="IPR029044">
    <property type="entry name" value="Nucleotide-diphossugar_trans"/>
</dbReference>
<dbReference type="OrthoDB" id="9814255at2"/>
<sequence length="386" mass="42505">MTVAEAITLVTTLLTLAGLAFLMIALLAARSFRREPVSAPPGVLPTVSILKPIKGWDPGRYDAFASHCTQNYGGRYELLLGLSDPDDEDVLAEIEKLRAAHPQAIIRTVPCGQRLGTNGKVSTLLQMVPHTLGEVLIINDADIVVSSEYLTRIIADLSQPNTGMVTAPYLGRTATKPTLWARLESLGISTDFLPGVLTARLLDRGVRFGLGSTLALKRETLDRIGGFEPLLDMLADDYELGVRVHKAGMRVVLSPEVVSTAVPQYTFQNFWEHQLRWARGVRDARRLGYLGLCLSYALPWALANVIASGFALPSFTLLSLVLLARVAVALSMGAGILRDGQIFRDLWLLPLRDCFGLLLWAWSYAGEDVLWRGERFRLKQGKLIRE</sequence>
<dbReference type="GO" id="GO:0008120">
    <property type="term" value="F:ceramide glucosyltransferase activity"/>
    <property type="evidence" value="ECO:0007669"/>
    <property type="project" value="TreeGrafter"/>
</dbReference>
<dbReference type="GO" id="GO:0016020">
    <property type="term" value="C:membrane"/>
    <property type="evidence" value="ECO:0007669"/>
    <property type="project" value="UniProtKB-SubCell"/>
</dbReference>
<keyword evidence="6 9" id="KW-0812">Transmembrane</keyword>
<reference evidence="10 11" key="1">
    <citation type="submission" date="2016-10" db="EMBL/GenBank/DDBJ databases">
        <authorList>
            <person name="de Groot N.N."/>
        </authorList>
    </citation>
    <scope>NUCLEOTIDE SEQUENCE [LARGE SCALE GENOMIC DNA]</scope>
    <source>
        <strain evidence="10 11">GAS232</strain>
    </source>
</reference>
<keyword evidence="8 9" id="KW-0472">Membrane</keyword>
<evidence type="ECO:0000256" key="9">
    <source>
        <dbReference type="SAM" id="Phobius"/>
    </source>
</evidence>
<protein>
    <submittedName>
        <fullName evidence="10">Ceramide glucosyltransferase</fullName>
    </submittedName>
</protein>
<evidence type="ECO:0000256" key="5">
    <source>
        <dbReference type="ARBA" id="ARBA00022679"/>
    </source>
</evidence>
<dbReference type="Gene3D" id="3.90.550.10">
    <property type="entry name" value="Spore Coat Polysaccharide Biosynthesis Protein SpsA, Chain A"/>
    <property type="match status" value="1"/>
</dbReference>
<evidence type="ECO:0000256" key="7">
    <source>
        <dbReference type="ARBA" id="ARBA00022989"/>
    </source>
</evidence>
<dbReference type="SUPFAM" id="SSF53448">
    <property type="entry name" value="Nucleotide-diphospho-sugar transferases"/>
    <property type="match status" value="1"/>
</dbReference>
<comment type="pathway">
    <text evidence="2">Lipid metabolism; sphingolipid metabolism.</text>
</comment>
<dbReference type="AlphaFoldDB" id="A0A1G7NWB8"/>
<dbReference type="EMBL" id="LT629690">
    <property type="protein sequence ID" value="SDF78336.1"/>
    <property type="molecule type" value="Genomic_DNA"/>
</dbReference>
<dbReference type="PANTHER" id="PTHR12726:SF0">
    <property type="entry name" value="CERAMIDE GLUCOSYLTRANSFERASE"/>
    <property type="match status" value="1"/>
</dbReference>
<evidence type="ECO:0000256" key="2">
    <source>
        <dbReference type="ARBA" id="ARBA00004760"/>
    </source>
</evidence>
<dbReference type="GO" id="GO:0006679">
    <property type="term" value="P:glucosylceramide biosynthetic process"/>
    <property type="evidence" value="ECO:0007669"/>
    <property type="project" value="TreeGrafter"/>
</dbReference>
<evidence type="ECO:0000313" key="10">
    <source>
        <dbReference type="EMBL" id="SDF78336.1"/>
    </source>
</evidence>
<dbReference type="RefSeq" id="WP_083346117.1">
    <property type="nucleotide sequence ID" value="NZ_LT629690.1"/>
</dbReference>
<organism evidence="10 11">
    <name type="scientific">Terriglobus roseus</name>
    <dbReference type="NCBI Taxonomy" id="392734"/>
    <lineage>
        <taxon>Bacteria</taxon>
        <taxon>Pseudomonadati</taxon>
        <taxon>Acidobacteriota</taxon>
        <taxon>Terriglobia</taxon>
        <taxon>Terriglobales</taxon>
        <taxon>Acidobacteriaceae</taxon>
        <taxon>Terriglobus</taxon>
    </lineage>
</organism>